<organism evidence="1 2">
    <name type="scientific">Candidatus Anaerobutyricum stercoripullorum</name>
    <dbReference type="NCBI Taxonomy" id="2838456"/>
    <lineage>
        <taxon>Bacteria</taxon>
        <taxon>Bacillati</taxon>
        <taxon>Bacillota</taxon>
        <taxon>Clostridia</taxon>
        <taxon>Lachnospirales</taxon>
        <taxon>Lachnospiraceae</taxon>
        <taxon>Anaerobutyricum</taxon>
    </lineage>
</organism>
<dbReference type="AlphaFoldDB" id="A0A9D1X4I7"/>
<sequence>MLYDYLIQNYDVAEPIFFSDIILEGVTRSAVNQQLKKLCDEQKIKKYDKGIYYIPKPSRLNMSMGLSADLVA</sequence>
<reference evidence="1" key="1">
    <citation type="journal article" date="2021" name="PeerJ">
        <title>Extensive microbial diversity within the chicken gut microbiome revealed by metagenomics and culture.</title>
        <authorList>
            <person name="Gilroy R."/>
            <person name="Ravi A."/>
            <person name="Getino M."/>
            <person name="Pursley I."/>
            <person name="Horton D.L."/>
            <person name="Alikhan N.F."/>
            <person name="Baker D."/>
            <person name="Gharbi K."/>
            <person name="Hall N."/>
            <person name="Watson M."/>
            <person name="Adriaenssens E.M."/>
            <person name="Foster-Nyarko E."/>
            <person name="Jarju S."/>
            <person name="Secka A."/>
            <person name="Antonio M."/>
            <person name="Oren A."/>
            <person name="Chaudhuri R.R."/>
            <person name="La Ragione R."/>
            <person name="Hildebrand F."/>
            <person name="Pallen M.J."/>
        </authorList>
    </citation>
    <scope>NUCLEOTIDE SEQUENCE</scope>
    <source>
        <strain evidence="1">ChiSxjej3B15-1167</strain>
    </source>
</reference>
<name>A0A9D1X4I7_9FIRM</name>
<feature type="non-terminal residue" evidence="1">
    <location>
        <position position="72"/>
    </location>
</feature>
<proteinExistence type="predicted"/>
<evidence type="ECO:0000313" key="1">
    <source>
        <dbReference type="EMBL" id="HIX72708.1"/>
    </source>
</evidence>
<accession>A0A9D1X4I7</accession>
<dbReference type="EMBL" id="DXEQ01000200">
    <property type="protein sequence ID" value="HIX72708.1"/>
    <property type="molecule type" value="Genomic_DNA"/>
</dbReference>
<reference evidence="1" key="2">
    <citation type="submission" date="2021-04" db="EMBL/GenBank/DDBJ databases">
        <authorList>
            <person name="Gilroy R."/>
        </authorList>
    </citation>
    <scope>NUCLEOTIDE SEQUENCE</scope>
    <source>
        <strain evidence="1">ChiSxjej3B15-1167</strain>
    </source>
</reference>
<gene>
    <name evidence="1" type="ORF">H9849_06765</name>
</gene>
<evidence type="ECO:0000313" key="2">
    <source>
        <dbReference type="Proteomes" id="UP000886805"/>
    </source>
</evidence>
<comment type="caution">
    <text evidence="1">The sequence shown here is derived from an EMBL/GenBank/DDBJ whole genome shotgun (WGS) entry which is preliminary data.</text>
</comment>
<protein>
    <recommendedName>
        <fullName evidence="3">Transcriptional regulator</fullName>
    </recommendedName>
</protein>
<dbReference type="Proteomes" id="UP000886805">
    <property type="component" value="Unassembled WGS sequence"/>
</dbReference>
<evidence type="ECO:0008006" key="3">
    <source>
        <dbReference type="Google" id="ProtNLM"/>
    </source>
</evidence>